<dbReference type="CDD" id="cd00950">
    <property type="entry name" value="DHDPS"/>
    <property type="match status" value="1"/>
</dbReference>
<reference evidence="17" key="1">
    <citation type="submission" date="2019-11" db="EMBL/GenBank/DDBJ databases">
        <title>The complete genome sequence of Saccharopolyspora sp. E2A.</title>
        <authorList>
            <person name="Zhang G."/>
        </authorList>
    </citation>
    <scope>NUCLEOTIDE SEQUENCE [LARGE SCALE GENOMIC DNA]</scope>
    <source>
        <strain evidence="17">E2A</strain>
    </source>
</reference>
<dbReference type="RefSeq" id="WP_154075946.1">
    <property type="nucleotide sequence ID" value="NZ_CP045929.1"/>
</dbReference>
<dbReference type="PANTHER" id="PTHR12128">
    <property type="entry name" value="DIHYDRODIPICOLINATE SYNTHASE"/>
    <property type="match status" value="1"/>
</dbReference>
<evidence type="ECO:0000256" key="8">
    <source>
        <dbReference type="ARBA" id="ARBA00023154"/>
    </source>
</evidence>
<evidence type="ECO:0000256" key="2">
    <source>
        <dbReference type="ARBA" id="ARBA00005120"/>
    </source>
</evidence>
<evidence type="ECO:0000256" key="1">
    <source>
        <dbReference type="ARBA" id="ARBA00003294"/>
    </source>
</evidence>
<evidence type="ECO:0000256" key="11">
    <source>
        <dbReference type="ARBA" id="ARBA00047836"/>
    </source>
</evidence>
<dbReference type="PROSITE" id="PS00665">
    <property type="entry name" value="DHDPS_1"/>
    <property type="match status" value="1"/>
</dbReference>
<dbReference type="Gene3D" id="3.20.20.70">
    <property type="entry name" value="Aldolase class I"/>
    <property type="match status" value="1"/>
</dbReference>
<proteinExistence type="inferred from homology"/>
<keyword evidence="9 12" id="KW-0456">Lyase</keyword>
<dbReference type="PROSITE" id="PS00666">
    <property type="entry name" value="DHDPS_2"/>
    <property type="match status" value="1"/>
</dbReference>
<dbReference type="SMART" id="SM01130">
    <property type="entry name" value="DHDPS"/>
    <property type="match status" value="1"/>
</dbReference>
<protein>
    <recommendedName>
        <fullName evidence="4 12">4-hydroxy-tetrahydrodipicolinate synthase</fullName>
        <shortName evidence="12">HTPA synthase</shortName>
        <ecNumber evidence="4 12">4.3.3.7</ecNumber>
    </recommendedName>
</protein>
<evidence type="ECO:0000256" key="3">
    <source>
        <dbReference type="ARBA" id="ARBA00007592"/>
    </source>
</evidence>
<dbReference type="EC" id="4.3.3.7" evidence="4 12"/>
<evidence type="ECO:0000256" key="6">
    <source>
        <dbReference type="ARBA" id="ARBA00022605"/>
    </source>
</evidence>
<keyword evidence="8 12" id="KW-0457">Lysine biosynthesis</keyword>
<feature type="active site" description="Schiff-base intermediate with substrate" evidence="12 14">
    <location>
        <position position="168"/>
    </location>
</feature>
<dbReference type="InterPro" id="IPR005263">
    <property type="entry name" value="DapA"/>
</dbReference>
<dbReference type="EMBL" id="CP045929">
    <property type="protein sequence ID" value="QGK69350.1"/>
    <property type="molecule type" value="Genomic_DNA"/>
</dbReference>
<evidence type="ECO:0000256" key="13">
    <source>
        <dbReference type="PIRNR" id="PIRNR001365"/>
    </source>
</evidence>
<feature type="site" description="Part of a proton relay during catalysis" evidence="12">
    <location>
        <position position="49"/>
    </location>
</feature>
<comment type="similarity">
    <text evidence="3 12 13">Belongs to the DapA family.</text>
</comment>
<dbReference type="GO" id="GO:0009089">
    <property type="term" value="P:lysine biosynthetic process via diaminopimelate"/>
    <property type="evidence" value="ECO:0007669"/>
    <property type="project" value="UniProtKB-UniRule"/>
</dbReference>
<comment type="catalytic activity">
    <reaction evidence="11 12">
        <text>L-aspartate 4-semialdehyde + pyruvate = (2S,4S)-4-hydroxy-2,3,4,5-tetrahydrodipicolinate + H2O + H(+)</text>
        <dbReference type="Rhea" id="RHEA:34171"/>
        <dbReference type="ChEBI" id="CHEBI:15361"/>
        <dbReference type="ChEBI" id="CHEBI:15377"/>
        <dbReference type="ChEBI" id="CHEBI:15378"/>
        <dbReference type="ChEBI" id="CHEBI:67139"/>
        <dbReference type="ChEBI" id="CHEBI:537519"/>
        <dbReference type="EC" id="4.3.3.7"/>
    </reaction>
</comment>
<keyword evidence="10 12" id="KW-0704">Schiff base</keyword>
<gene>
    <name evidence="12 16" type="primary">dapA</name>
    <name evidence="16" type="ORF">GIY23_07245</name>
</gene>
<dbReference type="GO" id="GO:0019877">
    <property type="term" value="P:diaminopimelate biosynthetic process"/>
    <property type="evidence" value="ECO:0007669"/>
    <property type="project" value="UniProtKB-UniRule"/>
</dbReference>
<dbReference type="SUPFAM" id="SSF51569">
    <property type="entry name" value="Aldolase"/>
    <property type="match status" value="1"/>
</dbReference>
<comment type="subcellular location">
    <subcellularLocation>
        <location evidence="12">Cytoplasm</location>
    </subcellularLocation>
</comment>
<dbReference type="AlphaFoldDB" id="A0A5Q3Q679"/>
<comment type="caution">
    <text evidence="12">Was originally thought to be a dihydrodipicolinate synthase (DHDPS), catalyzing the condensation of (S)-aspartate-beta-semialdehyde [(S)-ASA] and pyruvate to dihydrodipicolinate (DHDP). However, it was shown in E.coli that the product of the enzymatic reaction is not dihydrodipicolinate but in fact (4S)-4-hydroxy-2,3,4,5-tetrahydro-(2S)-dipicolinic acid (HTPA), and that the consecutive dehydration reaction leading to DHDP is not spontaneous but catalyzed by DapB.</text>
</comment>
<dbReference type="Proteomes" id="UP000371041">
    <property type="component" value="Chromosome"/>
</dbReference>
<dbReference type="GO" id="GO:0008840">
    <property type="term" value="F:4-hydroxy-tetrahydrodipicolinate synthase activity"/>
    <property type="evidence" value="ECO:0007669"/>
    <property type="project" value="UniProtKB-UniRule"/>
</dbReference>
<evidence type="ECO:0000256" key="9">
    <source>
        <dbReference type="ARBA" id="ARBA00023239"/>
    </source>
</evidence>
<dbReference type="InterPro" id="IPR013785">
    <property type="entry name" value="Aldolase_TIM"/>
</dbReference>
<evidence type="ECO:0000256" key="14">
    <source>
        <dbReference type="PIRSR" id="PIRSR001365-1"/>
    </source>
</evidence>
<evidence type="ECO:0000256" key="7">
    <source>
        <dbReference type="ARBA" id="ARBA00022915"/>
    </source>
</evidence>
<dbReference type="GO" id="GO:0005737">
    <property type="term" value="C:cytoplasm"/>
    <property type="evidence" value="ECO:0007669"/>
    <property type="project" value="UniProtKB-SubCell"/>
</dbReference>
<evidence type="ECO:0000256" key="12">
    <source>
        <dbReference type="HAMAP-Rule" id="MF_00418"/>
    </source>
</evidence>
<dbReference type="PANTHER" id="PTHR12128:SF66">
    <property type="entry name" value="4-HYDROXY-2-OXOGLUTARATE ALDOLASE, MITOCHONDRIAL"/>
    <property type="match status" value="1"/>
</dbReference>
<evidence type="ECO:0000313" key="16">
    <source>
        <dbReference type="EMBL" id="QGK69350.1"/>
    </source>
</evidence>
<evidence type="ECO:0000256" key="5">
    <source>
        <dbReference type="ARBA" id="ARBA00022490"/>
    </source>
</evidence>
<evidence type="ECO:0000256" key="4">
    <source>
        <dbReference type="ARBA" id="ARBA00012086"/>
    </source>
</evidence>
<keyword evidence="5 12" id="KW-0963">Cytoplasm</keyword>
<dbReference type="InterPro" id="IPR020625">
    <property type="entry name" value="Schiff_base-form_aldolases_AS"/>
</dbReference>
<organism evidence="16 17">
    <name type="scientific">Allosaccharopolyspora coralli</name>
    <dbReference type="NCBI Taxonomy" id="2665642"/>
    <lineage>
        <taxon>Bacteria</taxon>
        <taxon>Bacillati</taxon>
        <taxon>Actinomycetota</taxon>
        <taxon>Actinomycetes</taxon>
        <taxon>Pseudonocardiales</taxon>
        <taxon>Pseudonocardiaceae</taxon>
        <taxon>Allosaccharopolyspora</taxon>
    </lineage>
</organism>
<comment type="subunit">
    <text evidence="12">Homotetramer; dimer of dimers.</text>
</comment>
<name>A0A5Q3Q679_9PSEU</name>
<dbReference type="PRINTS" id="PR00146">
    <property type="entry name" value="DHPICSNTHASE"/>
</dbReference>
<sequence length="302" mass="31308">MNLSAPLRGLFVPVVTPFTATGSLALDALKKLAHDALVDGAAGLVALGTTGESASLTDEEKQRVVAICSTACREHGATLIVGTGTNDTRSSVEQVQVLEARGEADAVLVPTPYFTRPGEDGVVAHFAEISARSSLPVVVYNIPYRTGQALSATALRRLASLPNVVGVKQAVGGVDADTMDLLSDLPDGFSVLCGDDMAASPMLAAGAHGGITASSNLRTREFAELVEAWDNGDIVRARTLGNELTRLAAPLFAEPNPTVLKGVLHSLGRIPTADVRLPLLPASEVSVQRALTHCTETALLAG</sequence>
<keyword evidence="7 12" id="KW-0220">Diaminopimelate biosynthesis</keyword>
<comment type="pathway">
    <text evidence="2 12">Amino-acid biosynthesis; L-lysine biosynthesis via DAP pathway; (S)-tetrahydrodipicolinate from L-aspartate: step 3/4.</text>
</comment>
<dbReference type="KEGG" id="sace:GIY23_07245"/>
<keyword evidence="17" id="KW-1185">Reference proteome</keyword>
<dbReference type="Pfam" id="PF00701">
    <property type="entry name" value="DHDPS"/>
    <property type="match status" value="1"/>
</dbReference>
<dbReference type="InterPro" id="IPR002220">
    <property type="entry name" value="DapA-like"/>
</dbReference>
<dbReference type="NCBIfam" id="TIGR00674">
    <property type="entry name" value="dapA"/>
    <property type="match status" value="1"/>
</dbReference>
<evidence type="ECO:0000256" key="10">
    <source>
        <dbReference type="ARBA" id="ARBA00023270"/>
    </source>
</evidence>
<dbReference type="InterPro" id="IPR020624">
    <property type="entry name" value="Schiff_base-form_aldolases_CS"/>
</dbReference>
<evidence type="ECO:0000256" key="15">
    <source>
        <dbReference type="PIRSR" id="PIRSR001365-2"/>
    </source>
</evidence>
<dbReference type="PIRSF" id="PIRSF001365">
    <property type="entry name" value="DHDPS"/>
    <property type="match status" value="1"/>
</dbReference>
<comment type="caution">
    <text evidence="12">Lacks conserved residue(s) required for the propagation of feature annotation.</text>
</comment>
<accession>A0A5Q3Q679</accession>
<evidence type="ECO:0000313" key="17">
    <source>
        <dbReference type="Proteomes" id="UP000371041"/>
    </source>
</evidence>
<comment type="function">
    <text evidence="1 12">Catalyzes the condensation of (S)-aspartate-beta-semialdehyde [(S)-ASA] and pyruvate to 4-hydroxy-tetrahydrodipicolinate (HTPA).</text>
</comment>
<feature type="binding site" evidence="12 15">
    <location>
        <position position="211"/>
    </location>
    <ligand>
        <name>pyruvate</name>
        <dbReference type="ChEBI" id="CHEBI:15361"/>
    </ligand>
</feature>
<feature type="active site" description="Proton donor/acceptor" evidence="12 14">
    <location>
        <position position="140"/>
    </location>
</feature>
<keyword evidence="6 12" id="KW-0028">Amino-acid biosynthesis</keyword>
<feature type="binding site" evidence="12 15">
    <location>
        <position position="50"/>
    </location>
    <ligand>
        <name>pyruvate</name>
        <dbReference type="ChEBI" id="CHEBI:15361"/>
    </ligand>
</feature>
<dbReference type="UniPathway" id="UPA00034">
    <property type="reaction ID" value="UER00017"/>
</dbReference>
<dbReference type="HAMAP" id="MF_00418">
    <property type="entry name" value="DapA"/>
    <property type="match status" value="1"/>
</dbReference>